<dbReference type="InterPro" id="IPR048938">
    <property type="entry name" value="ATPD_C_fung"/>
</dbReference>
<dbReference type="HAMAP" id="MF_00530">
    <property type="entry name" value="ATP_synth_epsil_bac"/>
    <property type="match status" value="1"/>
</dbReference>
<evidence type="ECO:0000256" key="13">
    <source>
        <dbReference type="ARBA" id="ARBA00031669"/>
    </source>
</evidence>
<dbReference type="CDD" id="cd12152">
    <property type="entry name" value="F1-ATPase_delta"/>
    <property type="match status" value="1"/>
</dbReference>
<evidence type="ECO:0000313" key="17">
    <source>
        <dbReference type="Proteomes" id="UP000198372"/>
    </source>
</evidence>
<proteinExistence type="inferred from homology"/>
<evidence type="ECO:0000256" key="11">
    <source>
        <dbReference type="ARBA" id="ARBA00023196"/>
    </source>
</evidence>
<keyword evidence="12" id="KW-0066">ATP synthesis</keyword>
<dbReference type="InterPro" id="IPR020546">
    <property type="entry name" value="ATP_synth_F1_dsu/esu_N"/>
</dbReference>
<evidence type="ECO:0000256" key="6">
    <source>
        <dbReference type="ARBA" id="ARBA00022792"/>
    </source>
</evidence>
<comment type="subcellular location">
    <subcellularLocation>
        <location evidence="1">Mitochondrion inner membrane</location>
    </subcellularLocation>
</comment>
<dbReference type="STRING" id="269621.A0A238FDE3"/>
<dbReference type="PANTHER" id="PTHR13822">
    <property type="entry name" value="ATP SYNTHASE DELTA/EPSILON CHAIN"/>
    <property type="match status" value="1"/>
</dbReference>
<dbReference type="GO" id="GO:0046933">
    <property type="term" value="F:proton-transporting ATP synthase activity, rotational mechanism"/>
    <property type="evidence" value="ECO:0007669"/>
    <property type="project" value="InterPro"/>
</dbReference>
<dbReference type="Pfam" id="PF02823">
    <property type="entry name" value="ATP-synt_DE_N"/>
    <property type="match status" value="1"/>
</dbReference>
<dbReference type="InterPro" id="IPR036771">
    <property type="entry name" value="ATPsynth_dsu/esu_N"/>
</dbReference>
<evidence type="ECO:0000259" key="14">
    <source>
        <dbReference type="Pfam" id="PF02823"/>
    </source>
</evidence>
<keyword evidence="9" id="KW-0496">Mitochondrion</keyword>
<keyword evidence="5" id="KW-0375">Hydrogen ion transport</keyword>
<reference evidence="17" key="1">
    <citation type="submission" date="2016-09" db="EMBL/GenBank/DDBJ databases">
        <authorList>
            <person name="Jeantristanb JTB J.-T."/>
            <person name="Ricardo R."/>
        </authorList>
    </citation>
    <scope>NUCLEOTIDE SEQUENCE [LARGE SCALE GENOMIC DNA]</scope>
</reference>
<sequence>MFAVARRSLFVTPRLARGYAEAASEKLRLSLVLPHETLYNSQDVVQVNLSAVSGDMGILANHVPIIEALAPGVLEVIEGSSNETKKWFVSGGFANVHPNNLLTVNAVEAYPLDAFSPETIRSALSEAQRVAFGSGDAVEKAEAQVEVEVYEALQTALKA</sequence>
<name>A0A238FDE3_9BASI</name>
<dbReference type="FunFam" id="2.60.15.10:FF:000003">
    <property type="entry name" value="ATP synthase subunit delta, mitochondrial"/>
    <property type="match status" value="1"/>
</dbReference>
<evidence type="ECO:0000256" key="4">
    <source>
        <dbReference type="ARBA" id="ARBA00022448"/>
    </source>
</evidence>
<dbReference type="GO" id="GO:0005743">
    <property type="term" value="C:mitochondrial inner membrane"/>
    <property type="evidence" value="ECO:0007669"/>
    <property type="project" value="UniProtKB-SubCell"/>
</dbReference>
<keyword evidence="8" id="KW-0406">Ion transport</keyword>
<keyword evidence="4" id="KW-0813">Transport</keyword>
<dbReference type="Gene3D" id="2.60.15.10">
    <property type="entry name" value="F0F1 ATP synthase delta/epsilon subunit, N-terminal"/>
    <property type="match status" value="1"/>
</dbReference>
<dbReference type="Pfam" id="PF21334">
    <property type="entry name" value="ATPD_C_fung"/>
    <property type="match status" value="1"/>
</dbReference>
<feature type="domain" description="F1F0-ATP synthase subunit delta C-terminal" evidence="15">
    <location>
        <begin position="115"/>
        <end position="155"/>
    </location>
</feature>
<comment type="similarity">
    <text evidence="2">Belongs to the ATPase epsilon chain family.</text>
</comment>
<dbReference type="SUPFAM" id="SSF51344">
    <property type="entry name" value="Epsilon subunit of F1F0-ATP synthase N-terminal domain"/>
    <property type="match status" value="1"/>
</dbReference>
<dbReference type="AlphaFoldDB" id="A0A238FDE3"/>
<keyword evidence="17" id="KW-1185">Reference proteome</keyword>
<evidence type="ECO:0000256" key="10">
    <source>
        <dbReference type="ARBA" id="ARBA00023136"/>
    </source>
</evidence>
<evidence type="ECO:0000256" key="7">
    <source>
        <dbReference type="ARBA" id="ARBA00022946"/>
    </source>
</evidence>
<evidence type="ECO:0000259" key="15">
    <source>
        <dbReference type="Pfam" id="PF21334"/>
    </source>
</evidence>
<dbReference type="EMBL" id="FMSP01000005">
    <property type="protein sequence ID" value="SCV70141.1"/>
    <property type="molecule type" value="Genomic_DNA"/>
</dbReference>
<evidence type="ECO:0000256" key="1">
    <source>
        <dbReference type="ARBA" id="ARBA00004273"/>
    </source>
</evidence>
<gene>
    <name evidence="16" type="ORF">BQ2448_1535</name>
</gene>
<dbReference type="OrthoDB" id="270171at2759"/>
<evidence type="ECO:0000313" key="16">
    <source>
        <dbReference type="EMBL" id="SCV70141.1"/>
    </source>
</evidence>
<accession>A0A238FDE3</accession>
<dbReference type="PANTHER" id="PTHR13822:SF7">
    <property type="entry name" value="ATP SYNTHASE SUBUNIT DELTA, MITOCHONDRIAL"/>
    <property type="match status" value="1"/>
</dbReference>
<feature type="domain" description="ATP synthase F1 complex delta/epsilon subunit N-terminal" evidence="14">
    <location>
        <begin position="27"/>
        <end position="101"/>
    </location>
</feature>
<dbReference type="Gene3D" id="6.10.140.880">
    <property type="match status" value="1"/>
</dbReference>
<evidence type="ECO:0000256" key="2">
    <source>
        <dbReference type="ARBA" id="ARBA00005712"/>
    </source>
</evidence>
<evidence type="ECO:0000256" key="5">
    <source>
        <dbReference type="ARBA" id="ARBA00022781"/>
    </source>
</evidence>
<keyword evidence="7" id="KW-0809">Transit peptide</keyword>
<dbReference type="InterPro" id="IPR001469">
    <property type="entry name" value="ATP_synth_F1_dsu/esu"/>
</dbReference>
<dbReference type="GO" id="GO:0045259">
    <property type="term" value="C:proton-transporting ATP synthase complex"/>
    <property type="evidence" value="ECO:0007669"/>
    <property type="project" value="UniProtKB-KW"/>
</dbReference>
<evidence type="ECO:0000256" key="9">
    <source>
        <dbReference type="ARBA" id="ARBA00023128"/>
    </source>
</evidence>
<evidence type="ECO:0000256" key="3">
    <source>
        <dbReference type="ARBA" id="ARBA00016960"/>
    </source>
</evidence>
<keyword evidence="10" id="KW-0472">Membrane</keyword>
<protein>
    <recommendedName>
        <fullName evidence="3">ATP synthase subunit delta, mitochondrial</fullName>
    </recommendedName>
    <alternativeName>
        <fullName evidence="13">F-ATPase delta subunit</fullName>
    </alternativeName>
</protein>
<dbReference type="Proteomes" id="UP000198372">
    <property type="component" value="Unassembled WGS sequence"/>
</dbReference>
<keyword evidence="6" id="KW-0999">Mitochondrion inner membrane</keyword>
<evidence type="ECO:0000256" key="8">
    <source>
        <dbReference type="ARBA" id="ARBA00023065"/>
    </source>
</evidence>
<evidence type="ECO:0000256" key="12">
    <source>
        <dbReference type="ARBA" id="ARBA00023310"/>
    </source>
</evidence>
<keyword evidence="11" id="KW-0139">CF(1)</keyword>
<organism evidence="16 17">
    <name type="scientific">Microbotryum intermedium</name>
    <dbReference type="NCBI Taxonomy" id="269621"/>
    <lineage>
        <taxon>Eukaryota</taxon>
        <taxon>Fungi</taxon>
        <taxon>Dikarya</taxon>
        <taxon>Basidiomycota</taxon>
        <taxon>Pucciniomycotina</taxon>
        <taxon>Microbotryomycetes</taxon>
        <taxon>Microbotryales</taxon>
        <taxon>Microbotryaceae</taxon>
        <taxon>Microbotryum</taxon>
    </lineage>
</organism>